<comment type="similarity">
    <text evidence="1">Belongs to the CFA/CMAS family.</text>
</comment>
<dbReference type="EMBL" id="CAJC01000145">
    <property type="protein sequence ID" value="CCI53310.1"/>
    <property type="molecule type" value="Genomic_DNA"/>
</dbReference>
<evidence type="ECO:0000256" key="4">
    <source>
        <dbReference type="ARBA" id="ARBA00022691"/>
    </source>
</evidence>
<dbReference type="InterPro" id="IPR003333">
    <property type="entry name" value="CMAS"/>
</dbReference>
<dbReference type="InterPro" id="IPR029063">
    <property type="entry name" value="SAM-dependent_MTases_sf"/>
</dbReference>
<dbReference type="PANTHER" id="PTHR43667">
    <property type="entry name" value="CYCLOPROPANE-FATTY-ACYL-PHOSPHOLIPID SYNTHASE"/>
    <property type="match status" value="1"/>
</dbReference>
<gene>
    <name evidence="7" type="ORF">BN13_350008</name>
</gene>
<keyword evidence="3" id="KW-0808">Transferase</keyword>
<comment type="caution">
    <text evidence="7">The sequence shown here is derived from an EMBL/GenBank/DDBJ whole genome shotgun (WGS) entry which is preliminary data.</text>
</comment>
<dbReference type="Gene3D" id="3.40.50.150">
    <property type="entry name" value="Vaccinia Virus protein VP39"/>
    <property type="match status" value="1"/>
</dbReference>
<accession>A0A077MBT3</accession>
<dbReference type="GO" id="GO:0008168">
    <property type="term" value="F:methyltransferase activity"/>
    <property type="evidence" value="ECO:0007669"/>
    <property type="project" value="UniProtKB-KW"/>
</dbReference>
<dbReference type="PIRSF" id="PIRSF003085">
    <property type="entry name" value="CMAS"/>
    <property type="match status" value="1"/>
</dbReference>
<dbReference type="Pfam" id="PF02353">
    <property type="entry name" value="CMAS"/>
    <property type="match status" value="1"/>
</dbReference>
<evidence type="ECO:0000256" key="5">
    <source>
        <dbReference type="ARBA" id="ARBA00023098"/>
    </source>
</evidence>
<keyword evidence="4" id="KW-0949">S-adenosyl-L-methionine</keyword>
<proteinExistence type="inferred from homology"/>
<dbReference type="GO" id="GO:0032259">
    <property type="term" value="P:methylation"/>
    <property type="evidence" value="ECO:0007669"/>
    <property type="project" value="UniProtKB-KW"/>
</dbReference>
<evidence type="ECO:0000256" key="1">
    <source>
        <dbReference type="ARBA" id="ARBA00010815"/>
    </source>
</evidence>
<dbReference type="PANTHER" id="PTHR43667:SF2">
    <property type="entry name" value="FATTY ACID C-METHYL TRANSFERASE"/>
    <property type="match status" value="1"/>
</dbReference>
<dbReference type="AlphaFoldDB" id="A0A077MBT3"/>
<keyword evidence="5" id="KW-0443">Lipid metabolism</keyword>
<dbReference type="STRING" id="1193518.BN13_350008"/>
<dbReference type="CDD" id="cd02440">
    <property type="entry name" value="AdoMet_MTases"/>
    <property type="match status" value="1"/>
</dbReference>
<dbReference type="InterPro" id="IPR050723">
    <property type="entry name" value="CFA/CMAS"/>
</dbReference>
<organism evidence="7 8">
    <name type="scientific">Nostocoides jenkinsii Ben 74</name>
    <dbReference type="NCBI Taxonomy" id="1193518"/>
    <lineage>
        <taxon>Bacteria</taxon>
        <taxon>Bacillati</taxon>
        <taxon>Actinomycetota</taxon>
        <taxon>Actinomycetes</taxon>
        <taxon>Micrococcales</taxon>
        <taxon>Intrasporangiaceae</taxon>
        <taxon>Nostocoides</taxon>
    </lineage>
</organism>
<keyword evidence="2" id="KW-0489">Methyltransferase</keyword>
<evidence type="ECO:0000256" key="2">
    <source>
        <dbReference type="ARBA" id="ARBA00022603"/>
    </source>
</evidence>
<protein>
    <submittedName>
        <fullName evidence="7">Putative cyclopropane-fatty-acyl-phospholipid synthase UfaA1 (Cyclopropane fatty acid synthase) (CFA synthase)</fullName>
    </submittedName>
</protein>
<dbReference type="SUPFAM" id="SSF53335">
    <property type="entry name" value="S-adenosyl-L-methionine-dependent methyltransferases"/>
    <property type="match status" value="1"/>
</dbReference>
<name>A0A077MBT3_9MICO</name>
<dbReference type="GO" id="GO:0008610">
    <property type="term" value="P:lipid biosynthetic process"/>
    <property type="evidence" value="ECO:0007669"/>
    <property type="project" value="InterPro"/>
</dbReference>
<reference evidence="7 8" key="1">
    <citation type="journal article" date="2013" name="ISME J.">
        <title>A metabolic model for members of the genus Tetrasphaera involved in enhanced biological phosphorus removal.</title>
        <authorList>
            <person name="Kristiansen R."/>
            <person name="Nguyen H.T.T."/>
            <person name="Saunders A.M."/>
            <person name="Nielsen J.L."/>
            <person name="Wimmer R."/>
            <person name="Le V.Q."/>
            <person name="McIlroy S.J."/>
            <person name="Petrovski S."/>
            <person name="Seviour R.J."/>
            <person name="Calteau A."/>
            <person name="Nielsen K.L."/>
            <person name="Nielsen P.H."/>
        </authorList>
    </citation>
    <scope>NUCLEOTIDE SEQUENCE [LARGE SCALE GENOMIC DNA]</scope>
    <source>
        <strain evidence="7 8">Ben 74</strain>
    </source>
</reference>
<evidence type="ECO:0000256" key="6">
    <source>
        <dbReference type="PIRSR" id="PIRSR003085-1"/>
    </source>
</evidence>
<sequence>MAVVASPPAKSAPGQEIGNRAMSTYQDARLLPLGNGSQTTRAAIAKAIVRRVVERVDVRVRLADGQTIGAGGPDSPVLELRSPEAFYRRLAQHPKIGIGDGYVTGEWQPAPGTDLADALVPFAARLDALIPRPLLALRGLADSALPTHHRGTIENARTNISAHYDLSNALFAAFLDPSMTYSSALFAGAGQWRQQPLQEAQWRKIDRALDEAGVAPGSRVLEIGTGWGELAIRAAARGAEVVSITLSAEQQQLARERASAAGLSDRVDIRLQDYRDVAGEFDAIVSIEMIEAVGEEFWPDYFRAIDRLLAPGGRAVIQAILMDHQRLLATRHSHGWIQEYIFPGGLIPSLRAIDLVTGTHTHLRRRATFSFGPHYAETLRRWRERFLATYDAIAGPGFDDQFKRRWEFYLAYCEAGFAAGYLDVAQLTFGKDQS</sequence>
<keyword evidence="8" id="KW-1185">Reference proteome</keyword>
<evidence type="ECO:0000313" key="7">
    <source>
        <dbReference type="EMBL" id="CCI53310.1"/>
    </source>
</evidence>
<evidence type="ECO:0000313" key="8">
    <source>
        <dbReference type="Proteomes" id="UP000035720"/>
    </source>
</evidence>
<dbReference type="Proteomes" id="UP000035720">
    <property type="component" value="Unassembled WGS sequence"/>
</dbReference>
<feature type="active site" evidence="6">
    <location>
        <position position="413"/>
    </location>
</feature>
<evidence type="ECO:0000256" key="3">
    <source>
        <dbReference type="ARBA" id="ARBA00022679"/>
    </source>
</evidence>